<gene>
    <name evidence="1" type="ORF">EDB92DRAFT_1819507</name>
</gene>
<dbReference type="Proteomes" id="UP001201163">
    <property type="component" value="Unassembled WGS sequence"/>
</dbReference>
<name>A0AAD4L980_9AGAM</name>
<dbReference type="AlphaFoldDB" id="A0AAD4L980"/>
<reference evidence="1" key="1">
    <citation type="submission" date="2022-01" db="EMBL/GenBank/DDBJ databases">
        <title>Comparative genomics reveals a dynamic genome evolution in the ectomycorrhizal milk-cap (Lactarius) mushrooms.</title>
        <authorList>
            <consortium name="DOE Joint Genome Institute"/>
            <person name="Lebreton A."/>
            <person name="Tang N."/>
            <person name="Kuo A."/>
            <person name="LaButti K."/>
            <person name="Drula E."/>
            <person name="Barry K."/>
            <person name="Clum A."/>
            <person name="Lipzen A."/>
            <person name="Mousain D."/>
            <person name="Ng V."/>
            <person name="Wang R."/>
            <person name="Wang X."/>
            <person name="Dai Y."/>
            <person name="Henrissat B."/>
            <person name="Grigoriev I.V."/>
            <person name="Guerin-Laguette A."/>
            <person name="Yu F."/>
            <person name="Martin F.M."/>
        </authorList>
    </citation>
    <scope>NUCLEOTIDE SEQUENCE</scope>
    <source>
        <strain evidence="1">QP</strain>
    </source>
</reference>
<organism evidence="1 2">
    <name type="scientific">Lactarius akahatsu</name>
    <dbReference type="NCBI Taxonomy" id="416441"/>
    <lineage>
        <taxon>Eukaryota</taxon>
        <taxon>Fungi</taxon>
        <taxon>Dikarya</taxon>
        <taxon>Basidiomycota</taxon>
        <taxon>Agaricomycotina</taxon>
        <taxon>Agaricomycetes</taxon>
        <taxon>Russulales</taxon>
        <taxon>Russulaceae</taxon>
        <taxon>Lactarius</taxon>
    </lineage>
</organism>
<comment type="caution">
    <text evidence="1">The sequence shown here is derived from an EMBL/GenBank/DDBJ whole genome shotgun (WGS) entry which is preliminary data.</text>
</comment>
<proteinExistence type="predicted"/>
<accession>A0AAD4L980</accession>
<keyword evidence="2" id="KW-1185">Reference proteome</keyword>
<protein>
    <submittedName>
        <fullName evidence="1">Uncharacterized protein</fullName>
    </submittedName>
</protein>
<dbReference type="EMBL" id="JAKELL010000089">
    <property type="protein sequence ID" value="KAH8983340.1"/>
    <property type="molecule type" value="Genomic_DNA"/>
</dbReference>
<evidence type="ECO:0000313" key="1">
    <source>
        <dbReference type="EMBL" id="KAH8983340.1"/>
    </source>
</evidence>
<sequence>MPVSQYTSIRTVLEVHALPTAGQLDGGSASINPRGWGRASTKTFVVATQYTESPRVAYPIQSLAIDSNSATNTRATTQAYSTDVHDISGTPSRRASRIKHRIYIKYRINNVPDVSKLVCKVDISVGRIPQTGQQAHACASSAAPWRDAGGSPCGVIVQMMGRLDSIVDEIIPAYHFEDHSSTSYDVTSGQFTFMDIMRIQWLLYLGYVRAAREKREKKQQLKITWITDLGPKADPMLREAPATDTNPSTESRGGRAAYAAFAMAMRGCTLASSIDFVIALSLDAEQSAWPQRPGHVSNATTTFGRGRGAVLVARSCGSKLLINNAHHVQVQAVADFDGLGIFFWYFFLGTHHLGWRLIATAGWFLGRRKTSESALQSPSAYGCEHRRILNGSVRSFSSNLKRVLKSQLKNAIHGMLPPKTDTIGVPPHDIPRSLTADCTRPESAKVNQIIAHTYSASVAEIATGSPPLWRKPRVWAHEDRQLLKESASDYKFKIAKVK</sequence>
<evidence type="ECO:0000313" key="2">
    <source>
        <dbReference type="Proteomes" id="UP001201163"/>
    </source>
</evidence>